<evidence type="ECO:0000313" key="6">
    <source>
        <dbReference type="Proteomes" id="UP000680116"/>
    </source>
</evidence>
<evidence type="ECO:0000256" key="1">
    <source>
        <dbReference type="ARBA" id="ARBA00001947"/>
    </source>
</evidence>
<organism evidence="5 6">
    <name type="scientific">Novilysobacter luteus</name>
    <dbReference type="NCBI Taxonomy" id="2822368"/>
    <lineage>
        <taxon>Bacteria</taxon>
        <taxon>Pseudomonadati</taxon>
        <taxon>Pseudomonadota</taxon>
        <taxon>Gammaproteobacteria</taxon>
        <taxon>Lysobacterales</taxon>
        <taxon>Lysobacteraceae</taxon>
        <taxon>Novilysobacter</taxon>
    </lineage>
</organism>
<accession>A0ABN7QY16</accession>
<evidence type="ECO:0000256" key="4">
    <source>
        <dbReference type="ARBA" id="ARBA00023049"/>
    </source>
</evidence>
<evidence type="ECO:0000256" key="3">
    <source>
        <dbReference type="ARBA" id="ARBA00022801"/>
    </source>
</evidence>
<proteinExistence type="predicted"/>
<evidence type="ECO:0000256" key="2">
    <source>
        <dbReference type="ARBA" id="ARBA00022670"/>
    </source>
</evidence>
<keyword evidence="2" id="KW-0645">Protease</keyword>
<protein>
    <recommendedName>
        <fullName evidence="7">DUF1704 domain-containing protein</fullName>
    </recommendedName>
</protein>
<sequence>MPVSARPDECTARPLPPVAAQVDAHLASMDGEVDWLLALSPIHNDALWAEFEASGRTRVPPFQYIDPDLDLHAVRERLLALPVEEVESPLLSGLLSEKQRELDRQIELVRLRDTDGFINASLDLFGGVEPRLLELARRILDTVGPSVPLEAEAGIDEVLAAVEDELAWYREQSPDFFAEVVVDADLNSLMMVSHGKFFIDGDIRLPRARVQPLIQHEIGTHLVTRHNGSRQALQQLRVGLAHYDPLQEGLGVLGEYLAGYLPGERLRVLAARVVATDMAIHGEDVPAIFDLLHNTHGLPTEDAFDVAVRARRGGGLTKDAVYLSGLRDLVEYLADGGDFETLFTGKFALSHRVVLDQLIEEGWVVEPDLLPRYSTAADAAVRLERCRRTPVEHLFHSEPHNVARVPAPKETA</sequence>
<dbReference type="InterPro" id="IPR012548">
    <property type="entry name" value="MATCAP"/>
</dbReference>
<dbReference type="PANTHER" id="PTHR31817">
    <property type="match status" value="1"/>
</dbReference>
<keyword evidence="6" id="KW-1185">Reference proteome</keyword>
<dbReference type="PANTHER" id="PTHR31817:SF0">
    <property type="entry name" value="CHROMOSOME UNDETERMINED SCAFFOLD_67, WHOLE GENOME SHOTGUN SEQUENCE"/>
    <property type="match status" value="1"/>
</dbReference>
<dbReference type="Pfam" id="PF08014">
    <property type="entry name" value="MATCAP"/>
    <property type="match status" value="1"/>
</dbReference>
<dbReference type="SMART" id="SM01154">
    <property type="entry name" value="DUF1704"/>
    <property type="match status" value="1"/>
</dbReference>
<dbReference type="EMBL" id="OU015430">
    <property type="protein sequence ID" value="CAG4972395.1"/>
    <property type="molecule type" value="Genomic_DNA"/>
</dbReference>
<dbReference type="RefSeq" id="WP_215220117.1">
    <property type="nucleotide sequence ID" value="NZ_OU015430.1"/>
</dbReference>
<gene>
    <name evidence="5" type="ORF">LYB30171_01193</name>
</gene>
<keyword evidence="3" id="KW-0378">Hydrolase</keyword>
<evidence type="ECO:0000313" key="5">
    <source>
        <dbReference type="EMBL" id="CAG4972395.1"/>
    </source>
</evidence>
<comment type="cofactor">
    <cofactor evidence="1">
        <name>Zn(2+)</name>
        <dbReference type="ChEBI" id="CHEBI:29105"/>
    </cofactor>
</comment>
<keyword evidence="4" id="KW-0482">Metalloprotease</keyword>
<reference evidence="5 6" key="1">
    <citation type="submission" date="2021-04" db="EMBL/GenBank/DDBJ databases">
        <authorList>
            <person name="Rodrigo-Torres L."/>
            <person name="Arahal R. D."/>
            <person name="Lucena T."/>
        </authorList>
    </citation>
    <scope>NUCLEOTIDE SEQUENCE [LARGE SCALE GENOMIC DNA]</scope>
    <source>
        <strain evidence="5 6">CECT 30171</strain>
    </source>
</reference>
<name>A0ABN7QY16_9GAMM</name>
<evidence type="ECO:0008006" key="7">
    <source>
        <dbReference type="Google" id="ProtNLM"/>
    </source>
</evidence>
<dbReference type="Proteomes" id="UP000680116">
    <property type="component" value="Chromosome"/>
</dbReference>